<keyword evidence="10" id="KW-0067">ATP-binding</keyword>
<dbReference type="PROSITE" id="PS51193">
    <property type="entry name" value="HELICASE_ATP_BIND_2"/>
    <property type="match status" value="1"/>
</dbReference>
<dbReference type="InterPro" id="IPR014013">
    <property type="entry name" value="Helic_SF1/SF2_ATP-bd_DinG/Rad3"/>
</dbReference>
<comment type="cofactor">
    <cofactor evidence="1">
        <name>[4Fe-4S] cluster</name>
        <dbReference type="ChEBI" id="CHEBI:49883"/>
    </cofactor>
</comment>
<accession>A0A4Y7TZU2</accession>
<proteinExistence type="inferred from homology"/>
<dbReference type="OrthoDB" id="267079at2759"/>
<keyword evidence="6" id="KW-0479">Metal-binding</keyword>
<evidence type="ECO:0000256" key="13">
    <source>
        <dbReference type="ARBA" id="ARBA00023235"/>
    </source>
</evidence>
<evidence type="ECO:0000256" key="2">
    <source>
        <dbReference type="ARBA" id="ARBA00004123"/>
    </source>
</evidence>
<dbReference type="Proteomes" id="UP000298030">
    <property type="component" value="Unassembled WGS sequence"/>
</dbReference>
<dbReference type="EC" id="5.6.2.3" evidence="17"/>
<keyword evidence="22" id="KW-0175">Coiled coil</keyword>
<comment type="function">
    <text evidence="20">ATP-dependent DNA helicase important for chromosome transmission and normal cell cycle progression in G(2)/M. May have a role in changing DNA topology to allow the loading of proteins involved in maintaining sister chromatid cohesion in the vicinity of the centromeres. Has a specific role in chromosome segregation during meiosis II.</text>
</comment>
<evidence type="ECO:0000256" key="7">
    <source>
        <dbReference type="ARBA" id="ARBA00022741"/>
    </source>
</evidence>
<evidence type="ECO:0000256" key="1">
    <source>
        <dbReference type="ARBA" id="ARBA00001966"/>
    </source>
</evidence>
<evidence type="ECO:0000256" key="15">
    <source>
        <dbReference type="ARBA" id="ARBA00023306"/>
    </source>
</evidence>
<dbReference type="Pfam" id="PF13307">
    <property type="entry name" value="Helicase_C_2"/>
    <property type="match status" value="1"/>
</dbReference>
<keyword evidence="11" id="KW-0408">Iron</keyword>
<protein>
    <recommendedName>
        <fullName evidence="5">ATP-dependent DNA helicase CHL1</fullName>
        <ecNumber evidence="17">5.6.2.3</ecNumber>
    </recommendedName>
    <alternativeName>
        <fullName evidence="4">ATP-dependent DNA helicase chl1</fullName>
    </alternativeName>
    <alternativeName>
        <fullName evidence="16">Chromosome loss protein 1</fullName>
    </alternativeName>
    <alternativeName>
        <fullName evidence="18 19">DNA 5'-3' helicase CHL1</fullName>
    </alternativeName>
</protein>
<evidence type="ECO:0000256" key="3">
    <source>
        <dbReference type="ARBA" id="ARBA00008435"/>
    </source>
</evidence>
<evidence type="ECO:0000256" key="11">
    <source>
        <dbReference type="ARBA" id="ARBA00023004"/>
    </source>
</evidence>
<evidence type="ECO:0000256" key="22">
    <source>
        <dbReference type="SAM" id="Coils"/>
    </source>
</evidence>
<comment type="catalytic activity">
    <reaction evidence="21">
        <text>ATP + H2O = ADP + phosphate + H(+)</text>
        <dbReference type="Rhea" id="RHEA:13065"/>
        <dbReference type="ChEBI" id="CHEBI:15377"/>
        <dbReference type="ChEBI" id="CHEBI:15378"/>
        <dbReference type="ChEBI" id="CHEBI:30616"/>
        <dbReference type="ChEBI" id="CHEBI:43474"/>
        <dbReference type="ChEBI" id="CHEBI:456216"/>
        <dbReference type="EC" id="5.6.2.3"/>
    </reaction>
</comment>
<reference evidence="25 26" key="1">
    <citation type="journal article" date="2019" name="Nat. Ecol. Evol.">
        <title>Megaphylogeny resolves global patterns of mushroom evolution.</title>
        <authorList>
            <person name="Varga T."/>
            <person name="Krizsan K."/>
            <person name="Foldi C."/>
            <person name="Dima B."/>
            <person name="Sanchez-Garcia M."/>
            <person name="Sanchez-Ramirez S."/>
            <person name="Szollosi G.J."/>
            <person name="Szarkandi J.G."/>
            <person name="Papp V."/>
            <person name="Albert L."/>
            <person name="Andreopoulos W."/>
            <person name="Angelini C."/>
            <person name="Antonin V."/>
            <person name="Barry K.W."/>
            <person name="Bougher N.L."/>
            <person name="Buchanan P."/>
            <person name="Buyck B."/>
            <person name="Bense V."/>
            <person name="Catcheside P."/>
            <person name="Chovatia M."/>
            <person name="Cooper J."/>
            <person name="Damon W."/>
            <person name="Desjardin D."/>
            <person name="Finy P."/>
            <person name="Geml J."/>
            <person name="Haridas S."/>
            <person name="Hughes K."/>
            <person name="Justo A."/>
            <person name="Karasinski D."/>
            <person name="Kautmanova I."/>
            <person name="Kiss B."/>
            <person name="Kocsube S."/>
            <person name="Kotiranta H."/>
            <person name="LaButti K.M."/>
            <person name="Lechner B.E."/>
            <person name="Liimatainen K."/>
            <person name="Lipzen A."/>
            <person name="Lukacs Z."/>
            <person name="Mihaltcheva S."/>
            <person name="Morgado L.N."/>
            <person name="Niskanen T."/>
            <person name="Noordeloos M.E."/>
            <person name="Ohm R.A."/>
            <person name="Ortiz-Santana B."/>
            <person name="Ovrebo C."/>
            <person name="Racz N."/>
            <person name="Riley R."/>
            <person name="Savchenko A."/>
            <person name="Shiryaev A."/>
            <person name="Soop K."/>
            <person name="Spirin V."/>
            <person name="Szebenyi C."/>
            <person name="Tomsovsky M."/>
            <person name="Tulloss R.E."/>
            <person name="Uehling J."/>
            <person name="Grigoriev I.V."/>
            <person name="Vagvolgyi C."/>
            <person name="Papp T."/>
            <person name="Martin F.M."/>
            <person name="Miettinen O."/>
            <person name="Hibbett D.S."/>
            <person name="Nagy L.G."/>
        </authorList>
    </citation>
    <scope>NUCLEOTIDE SEQUENCE [LARGE SCALE GENOMIC DNA]</scope>
    <source>
        <strain evidence="25 26">FP101781</strain>
    </source>
</reference>
<dbReference type="GO" id="GO:0005634">
    <property type="term" value="C:nucleus"/>
    <property type="evidence" value="ECO:0007669"/>
    <property type="project" value="UniProtKB-SubCell"/>
</dbReference>
<dbReference type="GO" id="GO:0051536">
    <property type="term" value="F:iron-sulfur cluster binding"/>
    <property type="evidence" value="ECO:0007669"/>
    <property type="project" value="UniProtKB-KW"/>
</dbReference>
<keyword evidence="9 25" id="KW-0347">Helicase</keyword>
<gene>
    <name evidence="25" type="ORF">FA13DRAFT_1619145</name>
</gene>
<evidence type="ECO:0000256" key="5">
    <source>
        <dbReference type="ARBA" id="ARBA00017386"/>
    </source>
</evidence>
<sequence length="886" mass="99703">MDLELQTPEEFSAFPYQPPYSIQVDLMRHLYTSLEKRAVTIVESPTGTGKTLTLLTSSLTWLMDERERARKGKMKEVAGGDIEAKDWVVEQTLARIRREMEADEREYEDKLSEARKREQQLRRKAAGRLNKKAVGATMRRAYLQKRIEEDDNDDIFLPEDDVHTDDGEHISAELRALMDKVNRIQRSRGLNTEDEEMPCTKIYYASRTHSQLTQVLPELGKLKFKLPISVTDHHRSQSLSLPQKRSIGDGDDGENEGQKQFRAVSLGSRKQLCINDNLRDKSRDLDEACRELLGEKEGKRCQHLPQLGEEIAMIDFRDQILASPKDIEDLAEAGRLVNTCPYFASRKAIPQAELVTLPYNLLLQKSAREALGIDLKGQIVIIDEAHNLIPTLLSLSTVKLSYSALALSLQQVCAYVQRFRNRLSSINMLHLKRLVVFLDALKKAVTDWKTEKLAAVGSKAQIDKAEVMTMVDFTAKLGKKASSINLLEIEGYLKKSKIARKIAGYSDKQAEKEGDAMLARKTKRGTLPPLHTVEDFMISLSHPNDDGRVTFTLVEGPGQEGTVELKYQLLNPAPNFMEVVEEARSVVLAGGTMSPISDVINQLFYSVPLERITSFSCGHVIPEENLQTMVVAKGPKGLDLDFKAGRWQGDPAVISDLGQILHNYACVVPAGMIVFFPSYSFLNTAKDIWAKNKTLDRFGTKKKVFFEPQESTDVDTVLREYAAAVHVRLWRSWQSSYRGGALLFAVIGAKLSEGLNFADDLARAVVIVGLPFPNLGSPELRERMKYVKALEEKSGRFREAGKKDAAAELYENMCMNAVNQSIGRAIRHRNDWASLLLLDRRYSTPSIRSKLPKWIGKKLVVNETFGQTVKDLAAFNAQRRKQSLSS</sequence>
<comment type="subcellular location">
    <subcellularLocation>
        <location evidence="2">Nucleus</location>
    </subcellularLocation>
</comment>
<evidence type="ECO:0000256" key="6">
    <source>
        <dbReference type="ARBA" id="ARBA00022723"/>
    </source>
</evidence>
<evidence type="ECO:0000256" key="23">
    <source>
        <dbReference type="SAM" id="MobiDB-lite"/>
    </source>
</evidence>
<feature type="region of interest" description="Disordered" evidence="23">
    <location>
        <begin position="233"/>
        <end position="258"/>
    </location>
</feature>
<dbReference type="Pfam" id="PF06733">
    <property type="entry name" value="DEAD_2"/>
    <property type="match status" value="1"/>
</dbReference>
<evidence type="ECO:0000256" key="9">
    <source>
        <dbReference type="ARBA" id="ARBA00022806"/>
    </source>
</evidence>
<name>A0A4Y7TZU2_COPMI</name>
<dbReference type="GO" id="GO:0034085">
    <property type="term" value="P:establishment of sister chromatid cohesion"/>
    <property type="evidence" value="ECO:0007669"/>
    <property type="project" value="TreeGrafter"/>
</dbReference>
<dbReference type="InterPro" id="IPR027417">
    <property type="entry name" value="P-loop_NTPase"/>
</dbReference>
<evidence type="ECO:0000256" key="19">
    <source>
        <dbReference type="ARBA" id="ARBA00045008"/>
    </source>
</evidence>
<dbReference type="InterPro" id="IPR010614">
    <property type="entry name" value="RAD3-like_helicase_DEAD"/>
</dbReference>
<dbReference type="PANTHER" id="PTHR11472">
    <property type="entry name" value="DNA REPAIR DEAD HELICASE RAD3/XP-D SUBFAMILY MEMBER"/>
    <property type="match status" value="1"/>
</dbReference>
<evidence type="ECO:0000256" key="10">
    <source>
        <dbReference type="ARBA" id="ARBA00022840"/>
    </source>
</evidence>
<dbReference type="InterPro" id="IPR013020">
    <property type="entry name" value="Rad3/Chl1-like"/>
</dbReference>
<keyword evidence="13" id="KW-0413">Isomerase</keyword>
<organism evidence="25 26">
    <name type="scientific">Coprinellus micaceus</name>
    <name type="common">Glistening ink-cap mushroom</name>
    <name type="synonym">Coprinus micaceus</name>
    <dbReference type="NCBI Taxonomy" id="71717"/>
    <lineage>
        <taxon>Eukaryota</taxon>
        <taxon>Fungi</taxon>
        <taxon>Dikarya</taxon>
        <taxon>Basidiomycota</taxon>
        <taxon>Agaricomycotina</taxon>
        <taxon>Agaricomycetes</taxon>
        <taxon>Agaricomycetidae</taxon>
        <taxon>Agaricales</taxon>
        <taxon>Agaricineae</taxon>
        <taxon>Psathyrellaceae</taxon>
        <taxon>Coprinellus</taxon>
    </lineage>
</organism>
<feature type="domain" description="Helicase ATP-binding" evidence="24">
    <location>
        <begin position="9"/>
        <end position="433"/>
    </location>
</feature>
<evidence type="ECO:0000256" key="16">
    <source>
        <dbReference type="ARBA" id="ARBA00029709"/>
    </source>
</evidence>
<comment type="caution">
    <text evidence="25">The sequence shown here is derived from an EMBL/GenBank/DDBJ whole genome shotgun (WGS) entry which is preliminary data.</text>
</comment>
<dbReference type="InterPro" id="IPR006555">
    <property type="entry name" value="ATP-dep_Helicase_C"/>
</dbReference>
<dbReference type="GO" id="GO:0043139">
    <property type="term" value="F:5'-3' DNA helicase activity"/>
    <property type="evidence" value="ECO:0007669"/>
    <property type="project" value="UniProtKB-EC"/>
</dbReference>
<keyword evidence="8" id="KW-0378">Hydrolase</keyword>
<dbReference type="Gene3D" id="3.40.50.300">
    <property type="entry name" value="P-loop containing nucleotide triphosphate hydrolases"/>
    <property type="match status" value="3"/>
</dbReference>
<evidence type="ECO:0000313" key="25">
    <source>
        <dbReference type="EMBL" id="TEB39703.1"/>
    </source>
</evidence>
<keyword evidence="26" id="KW-1185">Reference proteome</keyword>
<evidence type="ECO:0000256" key="21">
    <source>
        <dbReference type="ARBA" id="ARBA00048954"/>
    </source>
</evidence>
<dbReference type="PANTHER" id="PTHR11472:SF41">
    <property type="entry name" value="ATP-DEPENDENT DNA HELICASE DDX11-RELATED"/>
    <property type="match status" value="1"/>
</dbReference>
<evidence type="ECO:0000256" key="12">
    <source>
        <dbReference type="ARBA" id="ARBA00023014"/>
    </source>
</evidence>
<evidence type="ECO:0000259" key="24">
    <source>
        <dbReference type="PROSITE" id="PS51193"/>
    </source>
</evidence>
<dbReference type="GO" id="GO:0016818">
    <property type="term" value="F:hydrolase activity, acting on acid anhydrides, in phosphorus-containing anhydrides"/>
    <property type="evidence" value="ECO:0007669"/>
    <property type="project" value="InterPro"/>
</dbReference>
<comment type="similarity">
    <text evidence="3">Belongs to the DEAD box helicase family. DEAH subfamily. DDX11/CHL1 sub-subfamily.</text>
</comment>
<dbReference type="AlphaFoldDB" id="A0A4Y7TZU2"/>
<keyword evidence="7" id="KW-0547">Nucleotide-binding</keyword>
<evidence type="ECO:0000256" key="18">
    <source>
        <dbReference type="ARBA" id="ARBA00044998"/>
    </source>
</evidence>
<evidence type="ECO:0000256" key="4">
    <source>
        <dbReference type="ARBA" id="ARBA00016387"/>
    </source>
</evidence>
<dbReference type="SMART" id="SM00491">
    <property type="entry name" value="HELICc2"/>
    <property type="match status" value="1"/>
</dbReference>
<dbReference type="NCBIfam" id="TIGR00604">
    <property type="entry name" value="rad3"/>
    <property type="match status" value="1"/>
</dbReference>
<dbReference type="EMBL" id="QPFP01000001">
    <property type="protein sequence ID" value="TEB39703.1"/>
    <property type="molecule type" value="Genomic_DNA"/>
</dbReference>
<dbReference type="InterPro" id="IPR045028">
    <property type="entry name" value="DinG/Rad3-like"/>
</dbReference>
<dbReference type="SUPFAM" id="SSF52540">
    <property type="entry name" value="P-loop containing nucleoside triphosphate hydrolases"/>
    <property type="match status" value="1"/>
</dbReference>
<evidence type="ECO:0000256" key="17">
    <source>
        <dbReference type="ARBA" id="ARBA00044969"/>
    </source>
</evidence>
<dbReference type="GO" id="GO:0006139">
    <property type="term" value="P:nucleobase-containing compound metabolic process"/>
    <property type="evidence" value="ECO:0007669"/>
    <property type="project" value="InterPro"/>
</dbReference>
<evidence type="ECO:0000256" key="20">
    <source>
        <dbReference type="ARBA" id="ARBA00045702"/>
    </source>
</evidence>
<dbReference type="InterPro" id="IPR006554">
    <property type="entry name" value="Helicase-like_DEXD_c2"/>
</dbReference>
<dbReference type="SMART" id="SM00488">
    <property type="entry name" value="DEXDc2"/>
    <property type="match status" value="1"/>
</dbReference>
<evidence type="ECO:0000256" key="8">
    <source>
        <dbReference type="ARBA" id="ARBA00022801"/>
    </source>
</evidence>
<dbReference type="GO" id="GO:0046872">
    <property type="term" value="F:metal ion binding"/>
    <property type="evidence" value="ECO:0007669"/>
    <property type="project" value="UniProtKB-KW"/>
</dbReference>
<keyword evidence="15" id="KW-0131">Cell cycle</keyword>
<keyword evidence="12" id="KW-0411">Iron-sulfur</keyword>
<dbReference type="GO" id="GO:0005524">
    <property type="term" value="F:ATP binding"/>
    <property type="evidence" value="ECO:0007669"/>
    <property type="project" value="UniProtKB-KW"/>
</dbReference>
<dbReference type="STRING" id="71717.A0A4Y7TZU2"/>
<feature type="coiled-coil region" evidence="22">
    <location>
        <begin position="93"/>
        <end position="124"/>
    </location>
</feature>
<dbReference type="CDD" id="cd18788">
    <property type="entry name" value="SF2_C_XPD"/>
    <property type="match status" value="1"/>
</dbReference>
<evidence type="ECO:0000313" key="26">
    <source>
        <dbReference type="Proteomes" id="UP000298030"/>
    </source>
</evidence>
<evidence type="ECO:0000256" key="14">
    <source>
        <dbReference type="ARBA" id="ARBA00023242"/>
    </source>
</evidence>
<dbReference type="GO" id="GO:0003677">
    <property type="term" value="F:DNA binding"/>
    <property type="evidence" value="ECO:0007669"/>
    <property type="project" value="InterPro"/>
</dbReference>
<keyword evidence="14" id="KW-0539">Nucleus</keyword>